<feature type="region of interest" description="Disordered" evidence="1">
    <location>
        <begin position="50"/>
        <end position="133"/>
    </location>
</feature>
<reference evidence="2" key="1">
    <citation type="journal article" date="2014" name="Int. J. Syst. Evol. Microbiol.">
        <title>Complete genome sequence of Corynebacterium casei LMG S-19264T (=DSM 44701T), isolated from a smear-ripened cheese.</title>
        <authorList>
            <consortium name="US DOE Joint Genome Institute (JGI-PGF)"/>
            <person name="Walter F."/>
            <person name="Albersmeier A."/>
            <person name="Kalinowski J."/>
            <person name="Ruckert C."/>
        </authorList>
    </citation>
    <scope>NUCLEOTIDE SEQUENCE</scope>
    <source>
        <strain evidence="2">CGMCC 4.7138</strain>
    </source>
</reference>
<proteinExistence type="predicted"/>
<keyword evidence="3" id="KW-1185">Reference proteome</keyword>
<evidence type="ECO:0000313" key="2">
    <source>
        <dbReference type="EMBL" id="GGO31540.1"/>
    </source>
</evidence>
<feature type="compositionally biased region" description="Polar residues" evidence="1">
    <location>
        <begin position="123"/>
        <end position="133"/>
    </location>
</feature>
<evidence type="ECO:0000256" key="1">
    <source>
        <dbReference type="SAM" id="MobiDB-lite"/>
    </source>
</evidence>
<accession>A0A8H9LER1</accession>
<dbReference type="EMBL" id="BMMN01000023">
    <property type="protein sequence ID" value="GGO31540.1"/>
    <property type="molecule type" value="Genomic_DNA"/>
</dbReference>
<reference evidence="2" key="2">
    <citation type="submission" date="2020-09" db="EMBL/GenBank/DDBJ databases">
        <authorList>
            <person name="Sun Q."/>
            <person name="Zhou Y."/>
        </authorList>
    </citation>
    <scope>NUCLEOTIDE SEQUENCE</scope>
    <source>
        <strain evidence="2">CGMCC 4.7138</strain>
    </source>
</reference>
<dbReference type="AlphaFoldDB" id="A0A8H9LER1"/>
<gene>
    <name evidence="2" type="ORF">GCM10011574_69450</name>
</gene>
<protein>
    <submittedName>
        <fullName evidence="2">Uncharacterized protein</fullName>
    </submittedName>
</protein>
<name>A0A8H9LER1_9ACTN</name>
<organism evidence="2 3">
    <name type="scientific">Microbispora bryophytorum</name>
    <dbReference type="NCBI Taxonomy" id="1460882"/>
    <lineage>
        <taxon>Bacteria</taxon>
        <taxon>Bacillati</taxon>
        <taxon>Actinomycetota</taxon>
        <taxon>Actinomycetes</taxon>
        <taxon>Streptosporangiales</taxon>
        <taxon>Streptosporangiaceae</taxon>
        <taxon>Microbispora</taxon>
    </lineage>
</organism>
<evidence type="ECO:0000313" key="3">
    <source>
        <dbReference type="Proteomes" id="UP000653480"/>
    </source>
</evidence>
<sequence length="133" mass="14385">MENRVVMGTRAAMGSRVVMGSRVIDLALPYDQLTVDLVRRVVLSLAQPFDGPDLVAGQVSGQQPDESLGHPRNPSHVTSHVTVRRRGLRTSLPPASLLARHFLTRESSDTPTPDMRKPRPTTAGATPQTKKGG</sequence>
<comment type="caution">
    <text evidence="2">The sequence shown here is derived from an EMBL/GenBank/DDBJ whole genome shotgun (WGS) entry which is preliminary data.</text>
</comment>
<dbReference type="Proteomes" id="UP000653480">
    <property type="component" value="Unassembled WGS sequence"/>
</dbReference>